<protein>
    <submittedName>
        <fullName evidence="2">Uncharacterized protein LOC105423531</fullName>
    </submittedName>
</protein>
<dbReference type="GeneID" id="105423531"/>
<proteinExistence type="predicted"/>
<organism evidence="1 2">
    <name type="scientific">Pogonomyrmex barbatus</name>
    <name type="common">red harvester ant</name>
    <dbReference type="NCBI Taxonomy" id="144034"/>
    <lineage>
        <taxon>Eukaryota</taxon>
        <taxon>Metazoa</taxon>
        <taxon>Ecdysozoa</taxon>
        <taxon>Arthropoda</taxon>
        <taxon>Hexapoda</taxon>
        <taxon>Insecta</taxon>
        <taxon>Pterygota</taxon>
        <taxon>Neoptera</taxon>
        <taxon>Endopterygota</taxon>
        <taxon>Hymenoptera</taxon>
        <taxon>Apocrita</taxon>
        <taxon>Aculeata</taxon>
        <taxon>Formicoidea</taxon>
        <taxon>Formicidae</taxon>
        <taxon>Myrmicinae</taxon>
        <taxon>Pogonomyrmex</taxon>
    </lineage>
</organism>
<name>A0A6I9VUC1_9HYME</name>
<dbReference type="Proteomes" id="UP000504615">
    <property type="component" value="Unplaced"/>
</dbReference>
<evidence type="ECO:0000313" key="2">
    <source>
        <dbReference type="RefSeq" id="XP_011631603.1"/>
    </source>
</evidence>
<sequence>MHRILSRKLSSESPATERAVALKELSPHTTNQQMYHIPNRVRLDFVSLAGVTNQLIGCYQQCDSIRHHGSETLSTLLVQTTTLSFSDPANSRICAASHDTEFSAAAPSERATSLGDDLAKILHLP</sequence>
<accession>A0A6I9VUC1</accession>
<gene>
    <name evidence="2" type="primary">LOC105423531</name>
</gene>
<evidence type="ECO:0000313" key="1">
    <source>
        <dbReference type="Proteomes" id="UP000504615"/>
    </source>
</evidence>
<keyword evidence="1" id="KW-1185">Reference proteome</keyword>
<dbReference type="RefSeq" id="XP_011631603.1">
    <property type="nucleotide sequence ID" value="XM_011633301.1"/>
</dbReference>
<reference evidence="2" key="1">
    <citation type="submission" date="2025-08" db="UniProtKB">
        <authorList>
            <consortium name="RefSeq"/>
        </authorList>
    </citation>
    <scope>IDENTIFICATION</scope>
</reference>
<dbReference type="AlphaFoldDB" id="A0A6I9VUC1"/>
<dbReference type="KEGG" id="pbar:105423531"/>